<accession>A0A0P1KR60</accession>
<evidence type="ECO:0000313" key="1">
    <source>
        <dbReference type="EMBL" id="CUS22366.1"/>
    </source>
</evidence>
<protein>
    <submittedName>
        <fullName evidence="1">LAQU0S05e03752g1_1</fullName>
    </submittedName>
</protein>
<reference evidence="2" key="1">
    <citation type="submission" date="2015-10" db="EMBL/GenBank/DDBJ databases">
        <authorList>
            <person name="Devillers H."/>
        </authorList>
    </citation>
    <scope>NUCLEOTIDE SEQUENCE [LARGE SCALE GENOMIC DNA]</scope>
</reference>
<name>A0A0P1KR60_9SACH</name>
<dbReference type="OrthoDB" id="4039633at2759"/>
<gene>
    <name evidence="1" type="ORF">LAQU0_S05e03752g</name>
</gene>
<proteinExistence type="predicted"/>
<keyword evidence="2" id="KW-1185">Reference proteome</keyword>
<sequence>MSEKSCPQCGEELKKCLIQQNYSLIICPNEGCSYPFNEREAMDNIVYTKDAEILNAAKRRLEEEEQQKR</sequence>
<organism evidence="1 2">
    <name type="scientific">Lachancea quebecensis</name>
    <dbReference type="NCBI Taxonomy" id="1654605"/>
    <lineage>
        <taxon>Eukaryota</taxon>
        <taxon>Fungi</taxon>
        <taxon>Dikarya</taxon>
        <taxon>Ascomycota</taxon>
        <taxon>Saccharomycotina</taxon>
        <taxon>Saccharomycetes</taxon>
        <taxon>Saccharomycetales</taxon>
        <taxon>Saccharomycetaceae</taxon>
        <taxon>Lachancea</taxon>
    </lineage>
</organism>
<dbReference type="AlphaFoldDB" id="A0A0P1KR60"/>
<dbReference type="EMBL" id="LN890537">
    <property type="protein sequence ID" value="CUS22366.1"/>
    <property type="molecule type" value="Genomic_DNA"/>
</dbReference>
<evidence type="ECO:0000313" key="2">
    <source>
        <dbReference type="Proteomes" id="UP000236544"/>
    </source>
</evidence>
<dbReference type="Proteomes" id="UP000236544">
    <property type="component" value="Unassembled WGS sequence"/>
</dbReference>